<organism evidence="9 10">
    <name type="scientific">Arcticibacter tournemirensis</name>
    <dbReference type="NCBI Taxonomy" id="699437"/>
    <lineage>
        <taxon>Bacteria</taxon>
        <taxon>Pseudomonadati</taxon>
        <taxon>Bacteroidota</taxon>
        <taxon>Sphingobacteriia</taxon>
        <taxon>Sphingobacteriales</taxon>
        <taxon>Sphingobacteriaceae</taxon>
        <taxon>Arcticibacter</taxon>
    </lineage>
</organism>
<protein>
    <recommendedName>
        <fullName evidence="4">GDP-mannose pyrophosphatase</fullName>
    </recommendedName>
    <alternativeName>
        <fullName evidence="6">GDP-mannose hydrolase</fullName>
    </alternativeName>
    <alternativeName>
        <fullName evidence="7">GDPMK</fullName>
    </alternativeName>
</protein>
<dbReference type="RefSeq" id="WP_141813678.1">
    <property type="nucleotide sequence ID" value="NZ_VFPL01000001.1"/>
</dbReference>
<evidence type="ECO:0000256" key="4">
    <source>
        <dbReference type="ARBA" id="ARBA00016377"/>
    </source>
</evidence>
<dbReference type="GO" id="GO:0019693">
    <property type="term" value="P:ribose phosphate metabolic process"/>
    <property type="evidence" value="ECO:0007669"/>
    <property type="project" value="TreeGrafter"/>
</dbReference>
<evidence type="ECO:0000259" key="8">
    <source>
        <dbReference type="PROSITE" id="PS51462"/>
    </source>
</evidence>
<name>A0A5M9H438_9SPHI</name>
<evidence type="ECO:0000256" key="6">
    <source>
        <dbReference type="ARBA" id="ARBA00032162"/>
    </source>
</evidence>
<evidence type="ECO:0000256" key="5">
    <source>
        <dbReference type="ARBA" id="ARBA00022801"/>
    </source>
</evidence>
<dbReference type="OrthoDB" id="9806150at2"/>
<dbReference type="EMBL" id="VWNE01000022">
    <property type="protein sequence ID" value="KAA8481682.1"/>
    <property type="molecule type" value="Genomic_DNA"/>
</dbReference>
<dbReference type="Pfam" id="PF00293">
    <property type="entry name" value="NUDIX"/>
    <property type="match status" value="1"/>
</dbReference>
<dbReference type="AlphaFoldDB" id="A0A5M9H438"/>
<gene>
    <name evidence="9" type="ORF">F1649_14195</name>
</gene>
<proteinExistence type="inferred from homology"/>
<comment type="cofactor">
    <cofactor evidence="2">
        <name>Mg(2+)</name>
        <dbReference type="ChEBI" id="CHEBI:18420"/>
    </cofactor>
</comment>
<evidence type="ECO:0000256" key="3">
    <source>
        <dbReference type="ARBA" id="ARBA00007275"/>
    </source>
</evidence>
<evidence type="ECO:0000313" key="9">
    <source>
        <dbReference type="EMBL" id="KAA8481682.1"/>
    </source>
</evidence>
<dbReference type="PROSITE" id="PS51462">
    <property type="entry name" value="NUDIX"/>
    <property type="match status" value="1"/>
</dbReference>
<dbReference type="SUPFAM" id="SSF55811">
    <property type="entry name" value="Nudix"/>
    <property type="match status" value="1"/>
</dbReference>
<dbReference type="Gene3D" id="3.90.79.10">
    <property type="entry name" value="Nucleoside Triphosphate Pyrophosphohydrolase"/>
    <property type="match status" value="1"/>
</dbReference>
<comment type="catalytic activity">
    <reaction evidence="1">
        <text>GDP-alpha-D-mannose + H2O = alpha-D-mannose 1-phosphate + GMP + 2 H(+)</text>
        <dbReference type="Rhea" id="RHEA:27978"/>
        <dbReference type="ChEBI" id="CHEBI:15377"/>
        <dbReference type="ChEBI" id="CHEBI:15378"/>
        <dbReference type="ChEBI" id="CHEBI:57527"/>
        <dbReference type="ChEBI" id="CHEBI:58115"/>
        <dbReference type="ChEBI" id="CHEBI:58409"/>
    </reaction>
</comment>
<comment type="similarity">
    <text evidence="3">Belongs to the Nudix hydrolase family. NudK subfamily.</text>
</comment>
<comment type="caution">
    <text evidence="9">The sequence shown here is derived from an EMBL/GenBank/DDBJ whole genome shotgun (WGS) entry which is preliminary data.</text>
</comment>
<evidence type="ECO:0000256" key="1">
    <source>
        <dbReference type="ARBA" id="ARBA00000847"/>
    </source>
</evidence>
<evidence type="ECO:0000256" key="2">
    <source>
        <dbReference type="ARBA" id="ARBA00001946"/>
    </source>
</evidence>
<dbReference type="Proteomes" id="UP000322918">
    <property type="component" value="Unassembled WGS sequence"/>
</dbReference>
<keyword evidence="10" id="KW-1185">Reference proteome</keyword>
<dbReference type="GO" id="GO:0005829">
    <property type="term" value="C:cytosol"/>
    <property type="evidence" value="ECO:0007669"/>
    <property type="project" value="TreeGrafter"/>
</dbReference>
<dbReference type="GO" id="GO:0016787">
    <property type="term" value="F:hydrolase activity"/>
    <property type="evidence" value="ECO:0007669"/>
    <property type="project" value="UniProtKB-KW"/>
</dbReference>
<accession>A0A5M9H438</accession>
<feature type="domain" description="Nudix hydrolase" evidence="8">
    <location>
        <begin position="45"/>
        <end position="173"/>
    </location>
</feature>
<evidence type="ECO:0000313" key="10">
    <source>
        <dbReference type="Proteomes" id="UP000322918"/>
    </source>
</evidence>
<sequence>MLNEEVNPWKTLSNREVYENPWIKVTEFDVINPSGGQGIYGKVHFKNYAIGIVALDDQLNIWLVGQYRFPINQYSWEIPEGGGPLGIDPLESAKRELLEETGLVAKNWTEIQQMHLSNSVSDEFGIIYLARNLEQFESEPEETEQLQITKMSLEEAFQMVISGKITDSISVAAILRVKLLVIEGKL</sequence>
<reference evidence="9 10" key="1">
    <citation type="submission" date="2019-09" db="EMBL/GenBank/DDBJ databases">
        <title>Pararcticibacter amylolyticus gen. nov., sp. nov., isolated from a rottenly hemp rope, and reclassification of Pedobacter tournemirensis as Pararcticibacter tournemirensis comb. nov.</title>
        <authorList>
            <person name="Cai Y."/>
        </authorList>
    </citation>
    <scope>NUCLEOTIDE SEQUENCE [LARGE SCALE GENOMIC DNA]</scope>
    <source>
        <strain evidence="9 10">TF5-37.2-LB10</strain>
    </source>
</reference>
<dbReference type="GO" id="GO:0006753">
    <property type="term" value="P:nucleoside phosphate metabolic process"/>
    <property type="evidence" value="ECO:0007669"/>
    <property type="project" value="TreeGrafter"/>
</dbReference>
<evidence type="ECO:0000256" key="7">
    <source>
        <dbReference type="ARBA" id="ARBA00032272"/>
    </source>
</evidence>
<dbReference type="PANTHER" id="PTHR11839">
    <property type="entry name" value="UDP/ADP-SUGAR PYROPHOSPHATASE"/>
    <property type="match status" value="1"/>
</dbReference>
<dbReference type="PANTHER" id="PTHR11839:SF18">
    <property type="entry name" value="NUDIX HYDROLASE DOMAIN-CONTAINING PROTEIN"/>
    <property type="match status" value="1"/>
</dbReference>
<dbReference type="InterPro" id="IPR015797">
    <property type="entry name" value="NUDIX_hydrolase-like_dom_sf"/>
</dbReference>
<keyword evidence="5 9" id="KW-0378">Hydrolase</keyword>
<dbReference type="CDD" id="cd24161">
    <property type="entry name" value="NUDIX_ADPRase_Ndx2"/>
    <property type="match status" value="1"/>
</dbReference>
<dbReference type="InterPro" id="IPR000086">
    <property type="entry name" value="NUDIX_hydrolase_dom"/>
</dbReference>